<dbReference type="PANTHER" id="PTHR33744:SF7">
    <property type="entry name" value="PUCR FAMILY TRANSCRIPTIONAL REGULATOR"/>
    <property type="match status" value="1"/>
</dbReference>
<protein>
    <submittedName>
        <fullName evidence="4">Helix-turn-helix domain-containing protein</fullName>
    </submittedName>
</protein>
<organism evidence="4 5">
    <name type="scientific">Actinomyces graevenitzii</name>
    <dbReference type="NCBI Taxonomy" id="55565"/>
    <lineage>
        <taxon>Bacteria</taxon>
        <taxon>Bacillati</taxon>
        <taxon>Actinomycetota</taxon>
        <taxon>Actinomycetes</taxon>
        <taxon>Actinomycetales</taxon>
        <taxon>Actinomycetaceae</taxon>
        <taxon>Actinomyces</taxon>
    </lineage>
</organism>
<evidence type="ECO:0000256" key="1">
    <source>
        <dbReference type="ARBA" id="ARBA00006754"/>
    </source>
</evidence>
<name>A0A9E7AL55_9ACTO</name>
<reference evidence="4" key="1">
    <citation type="submission" date="2022-05" db="EMBL/GenBank/DDBJ databases">
        <title>Using nanopore sequencing to obtain complete genomes from saliva samples.</title>
        <authorList>
            <person name="Baker J.L."/>
        </authorList>
    </citation>
    <scope>NUCLEOTIDE SEQUENCE</scope>
    <source>
        <strain evidence="4">JCVI-JB-Ag32</strain>
    </source>
</reference>
<feature type="domain" description="CdaR GGDEF-like" evidence="3">
    <location>
        <begin position="164"/>
        <end position="275"/>
    </location>
</feature>
<dbReference type="EMBL" id="CP097095">
    <property type="protein sequence ID" value="UQF79222.1"/>
    <property type="molecule type" value="Genomic_DNA"/>
</dbReference>
<dbReference type="Gene3D" id="1.10.10.2840">
    <property type="entry name" value="PucR C-terminal helix-turn-helix domain"/>
    <property type="match status" value="1"/>
</dbReference>
<dbReference type="Proteomes" id="UP000830236">
    <property type="component" value="Chromosome"/>
</dbReference>
<dbReference type="KEGG" id="agh:M3I41_06405"/>
<dbReference type="InterPro" id="IPR041522">
    <property type="entry name" value="CdaR_GGDEF"/>
</dbReference>
<dbReference type="InterPro" id="IPR042070">
    <property type="entry name" value="PucR_C-HTH_sf"/>
</dbReference>
<gene>
    <name evidence="4" type="ORF">M3I41_06405</name>
</gene>
<dbReference type="InterPro" id="IPR025736">
    <property type="entry name" value="PucR_C-HTH_dom"/>
</dbReference>
<evidence type="ECO:0000313" key="5">
    <source>
        <dbReference type="Proteomes" id="UP000830236"/>
    </source>
</evidence>
<dbReference type="AlphaFoldDB" id="A0A9E7AL55"/>
<evidence type="ECO:0000259" key="3">
    <source>
        <dbReference type="Pfam" id="PF17853"/>
    </source>
</evidence>
<dbReference type="Pfam" id="PF17853">
    <property type="entry name" value="GGDEF_2"/>
    <property type="match status" value="1"/>
</dbReference>
<comment type="similarity">
    <text evidence="1">Belongs to the CdaR family.</text>
</comment>
<feature type="domain" description="PucR C-terminal helix-turn-helix" evidence="2">
    <location>
        <begin position="325"/>
        <end position="380"/>
    </location>
</feature>
<evidence type="ECO:0000313" key="4">
    <source>
        <dbReference type="EMBL" id="UQF79222.1"/>
    </source>
</evidence>
<dbReference type="PANTHER" id="PTHR33744">
    <property type="entry name" value="CARBOHYDRATE DIACID REGULATOR"/>
    <property type="match status" value="1"/>
</dbReference>
<dbReference type="Pfam" id="PF13556">
    <property type="entry name" value="HTH_30"/>
    <property type="match status" value="1"/>
</dbReference>
<dbReference type="InterPro" id="IPR051448">
    <property type="entry name" value="CdaR-like_regulators"/>
</dbReference>
<accession>A0A9E7AL55</accession>
<evidence type="ECO:0000259" key="2">
    <source>
        <dbReference type="Pfam" id="PF13556"/>
    </source>
</evidence>
<sequence>MEPLSPDAINTLREAKERLIEHSIDRISADLPWFRELPRADRERIETVARAGVSTFIDWIAGQVDTGAPMRIFSAAPQTFTGVISLDQTIALVRIVVDTVQAEAPTIVPPQMRDAVRLAVAQFGSDVGFATAGVYARAAEVRGAWDARLESVAVDALLHDDASVAMTRVSAAGWRCHGPAVAISAQATLDAVAVSRLRHEAHNAAYDCLISVHSENVLILLGSEGDWQDKQVHERLGKAATELAKTLEGDAVIGPVVADISEGSYSLRCAMAGLDALPAWPGAPRPVQANDLLPERVFAGDELAKAQLFEQIYKPLHALGSTIEETIYTYLLSGASLEGTARALFVHTNTVRYRLGRVASQLGWDATDPREAFVLHTAIILGRLAQSAKTDQ</sequence>
<proteinExistence type="inferred from homology"/>